<reference evidence="1 2" key="1">
    <citation type="submission" date="2013-10" db="EMBL/GenBank/DDBJ databases">
        <title>The Genome Sequence of Acinetobacter nectaris CIP 110549.</title>
        <authorList>
            <consortium name="The Broad Institute Genomics Platform"/>
            <consortium name="The Broad Institute Genome Sequencing Center for Infectious Disease"/>
            <person name="Cerqueira G."/>
            <person name="Feldgarden M."/>
            <person name="Courvalin P."/>
            <person name="Grillot-Courvalin C."/>
            <person name="Clermont D."/>
            <person name="Rocha E."/>
            <person name="Yoon E.-J."/>
            <person name="Nemec A."/>
            <person name="Young S.K."/>
            <person name="Zeng Q."/>
            <person name="Gargeya S."/>
            <person name="Fitzgerald M."/>
            <person name="Abouelleil A."/>
            <person name="Alvarado L."/>
            <person name="Berlin A.M."/>
            <person name="Chapman S.B."/>
            <person name="Gainer-Dewar J."/>
            <person name="Goldberg J."/>
            <person name="Gnerre S."/>
            <person name="Griggs A."/>
            <person name="Gujja S."/>
            <person name="Hansen M."/>
            <person name="Howarth C."/>
            <person name="Imamovic A."/>
            <person name="Ireland A."/>
            <person name="Larimer J."/>
            <person name="McCowan C."/>
            <person name="Murphy C."/>
            <person name="Pearson M."/>
            <person name="Poon T.W."/>
            <person name="Priest M."/>
            <person name="Roberts A."/>
            <person name="Saif S."/>
            <person name="Shea T."/>
            <person name="Sykes S."/>
            <person name="Wortman J."/>
            <person name="Nusbaum C."/>
            <person name="Birren B."/>
        </authorList>
    </citation>
    <scope>NUCLEOTIDE SEQUENCE [LARGE SCALE GENOMIC DNA]</scope>
    <source>
        <strain evidence="1 2">CIP 110549</strain>
    </source>
</reference>
<dbReference type="RefSeq" id="WP_023272147.1">
    <property type="nucleotide sequence ID" value="NZ_KI530712.1"/>
</dbReference>
<organism evidence="1 2">
    <name type="scientific">Acinetobacter nectaris CIP 110549</name>
    <dbReference type="NCBI Taxonomy" id="1392540"/>
    <lineage>
        <taxon>Bacteria</taxon>
        <taxon>Pseudomonadati</taxon>
        <taxon>Pseudomonadota</taxon>
        <taxon>Gammaproteobacteria</taxon>
        <taxon>Moraxellales</taxon>
        <taxon>Moraxellaceae</taxon>
        <taxon>Acinetobacter</taxon>
    </lineage>
</organism>
<dbReference type="Proteomes" id="UP000023785">
    <property type="component" value="Unassembled WGS sequence"/>
</dbReference>
<dbReference type="eggNOG" id="ENOG5031RES">
    <property type="taxonomic scope" value="Bacteria"/>
</dbReference>
<evidence type="ECO:0000313" key="1">
    <source>
        <dbReference type="EMBL" id="ESK40105.1"/>
    </source>
</evidence>
<dbReference type="EMBL" id="AYER01000003">
    <property type="protein sequence ID" value="ESK40105.1"/>
    <property type="molecule type" value="Genomic_DNA"/>
</dbReference>
<evidence type="ECO:0000313" key="2">
    <source>
        <dbReference type="Proteomes" id="UP000023785"/>
    </source>
</evidence>
<gene>
    <name evidence="1" type="ORF">P256_00544</name>
</gene>
<sequence>MHTLTIQSIFDNLGWYQKNYIQILQTSEQYYQSVECASIKFSIVSDQKLYLGDLLQLWFGHKWTSSFVKNLQSLDHDFWYKNQTIAEEDFYIYSLKYDQKINQVIATAWLEDLKKESCIQLNIDCLPFYLSFIALERPSHAMH</sequence>
<protein>
    <submittedName>
        <fullName evidence="1">Uncharacterized protein</fullName>
    </submittedName>
</protein>
<accession>V2TV88</accession>
<dbReference type="OrthoDB" id="6709581at2"/>
<dbReference type="PATRIC" id="fig|1392540.3.peg.535"/>
<proteinExistence type="predicted"/>
<comment type="caution">
    <text evidence="1">The sequence shown here is derived from an EMBL/GenBank/DDBJ whole genome shotgun (WGS) entry which is preliminary data.</text>
</comment>
<name>V2TV88_9GAMM</name>
<dbReference type="AlphaFoldDB" id="V2TV88"/>
<dbReference type="HOGENOM" id="CLU_1648437_0_0_6"/>
<keyword evidence="2" id="KW-1185">Reference proteome</keyword>